<comment type="similarity">
    <text evidence="2">Belongs to the TMEM9 family.</text>
</comment>
<proteinExistence type="inferred from homology"/>
<keyword evidence="8" id="KW-1185">Reference proteome</keyword>
<dbReference type="InterPro" id="IPR008853">
    <property type="entry name" value="TMEM9/TMEM9B"/>
</dbReference>
<dbReference type="PANTHER" id="PTHR13064:SF6">
    <property type="entry name" value="TRANSMEMBRANE PROTEIN 9"/>
    <property type="match status" value="1"/>
</dbReference>
<evidence type="ECO:0000256" key="1">
    <source>
        <dbReference type="ARBA" id="ARBA00004370"/>
    </source>
</evidence>
<protein>
    <submittedName>
        <fullName evidence="9 10">Transmembrane protein 9-like isoform X1</fullName>
    </submittedName>
</protein>
<dbReference type="Pfam" id="PF05434">
    <property type="entry name" value="Tmemb_9"/>
    <property type="match status" value="1"/>
</dbReference>
<dbReference type="PANTHER" id="PTHR13064">
    <property type="entry name" value="TRANSMEMBRANE PROTEIN 9 FAMILY MEMBER"/>
    <property type="match status" value="1"/>
</dbReference>
<evidence type="ECO:0000256" key="7">
    <source>
        <dbReference type="SAM" id="SignalP"/>
    </source>
</evidence>
<sequence length="212" mass="24517">MCKIYLYICCSLLILAVNLLEHVNASEEESRCKCVCPSPTIVNGTETNKTVYTVTKIPAEECKCGIVVEMVPELHASVGDKVNEFCPRCECKFESRNPTTIKVVIIIIICILSFLLIYMLFLLCLDPLMTKRGIRYSQQQNEEVNLHDSDVRDLDIDFYGVDNNENLDEPERVCRRPRPDTVLNRVGNQKERWKSQVQEQRRNVFDRHSMLN</sequence>
<dbReference type="GeneID" id="106814291"/>
<feature type="transmembrane region" description="Helical" evidence="6">
    <location>
        <begin position="103"/>
        <end position="125"/>
    </location>
</feature>
<organism evidence="8 10">
    <name type="scientific">Priapulus caudatus</name>
    <name type="common">Priapulid worm</name>
    <dbReference type="NCBI Taxonomy" id="37621"/>
    <lineage>
        <taxon>Eukaryota</taxon>
        <taxon>Metazoa</taxon>
        <taxon>Ecdysozoa</taxon>
        <taxon>Scalidophora</taxon>
        <taxon>Priapulida</taxon>
        <taxon>Priapulimorpha</taxon>
        <taxon>Priapulimorphida</taxon>
        <taxon>Priapulidae</taxon>
        <taxon>Priapulus</taxon>
    </lineage>
</organism>
<reference evidence="9 10" key="1">
    <citation type="submission" date="2025-05" db="UniProtKB">
        <authorList>
            <consortium name="RefSeq"/>
        </authorList>
    </citation>
    <scope>IDENTIFICATION</scope>
</reference>
<accession>A0ABM1EPF3</accession>
<dbReference type="RefSeq" id="XP_014674073.1">
    <property type="nucleotide sequence ID" value="XM_014818587.1"/>
</dbReference>
<evidence type="ECO:0000256" key="4">
    <source>
        <dbReference type="ARBA" id="ARBA00022989"/>
    </source>
</evidence>
<evidence type="ECO:0000256" key="5">
    <source>
        <dbReference type="ARBA" id="ARBA00023136"/>
    </source>
</evidence>
<evidence type="ECO:0000313" key="9">
    <source>
        <dbReference type="RefSeq" id="XP_014674073.1"/>
    </source>
</evidence>
<comment type="subcellular location">
    <subcellularLocation>
        <location evidence="1">Membrane</location>
    </subcellularLocation>
</comment>
<evidence type="ECO:0000256" key="6">
    <source>
        <dbReference type="SAM" id="Phobius"/>
    </source>
</evidence>
<evidence type="ECO:0000256" key="2">
    <source>
        <dbReference type="ARBA" id="ARBA00007264"/>
    </source>
</evidence>
<dbReference type="Proteomes" id="UP000695022">
    <property type="component" value="Unplaced"/>
</dbReference>
<keyword evidence="4 6" id="KW-1133">Transmembrane helix</keyword>
<feature type="chain" id="PRO_5045022239" evidence="7">
    <location>
        <begin position="26"/>
        <end position="212"/>
    </location>
</feature>
<gene>
    <name evidence="9 10" type="primary">LOC106814291</name>
</gene>
<keyword evidence="5 6" id="KW-0472">Membrane</keyword>
<evidence type="ECO:0000313" key="10">
    <source>
        <dbReference type="RefSeq" id="XP_014674074.1"/>
    </source>
</evidence>
<name>A0ABM1EPF3_PRICU</name>
<keyword evidence="7" id="KW-0732">Signal</keyword>
<evidence type="ECO:0000313" key="8">
    <source>
        <dbReference type="Proteomes" id="UP000695022"/>
    </source>
</evidence>
<dbReference type="RefSeq" id="XP_014674074.1">
    <property type="nucleotide sequence ID" value="XM_014818588.1"/>
</dbReference>
<evidence type="ECO:0000256" key="3">
    <source>
        <dbReference type="ARBA" id="ARBA00022692"/>
    </source>
</evidence>
<feature type="signal peptide" evidence="7">
    <location>
        <begin position="1"/>
        <end position="25"/>
    </location>
</feature>
<keyword evidence="3 6" id="KW-0812">Transmembrane</keyword>